<evidence type="ECO:0000313" key="1">
    <source>
        <dbReference type="EMBL" id="PQP96640.1"/>
    </source>
</evidence>
<keyword evidence="1" id="KW-0032">Aminotransferase</keyword>
<gene>
    <name evidence="1" type="ORF">Pyn_35208</name>
</gene>
<accession>A0A314XY78</accession>
<keyword evidence="2" id="KW-1185">Reference proteome</keyword>
<reference evidence="1 2" key="1">
    <citation type="submission" date="2018-02" db="EMBL/GenBank/DDBJ databases">
        <title>Draft genome of wild Prunus yedoensis var. nudiflora.</title>
        <authorList>
            <person name="Baek S."/>
            <person name="Kim J.-H."/>
            <person name="Choi K."/>
            <person name="Kim G.-B."/>
            <person name="Cho A."/>
            <person name="Jang H."/>
            <person name="Shin C.-H."/>
            <person name="Yu H.-J."/>
            <person name="Mun J.-H."/>
        </authorList>
    </citation>
    <scope>NUCLEOTIDE SEQUENCE [LARGE SCALE GENOMIC DNA]</scope>
    <source>
        <strain evidence="2">cv. Jeju island</strain>
        <tissue evidence="1">Leaf</tissue>
    </source>
</reference>
<keyword evidence="1" id="KW-0808">Transferase</keyword>
<protein>
    <submittedName>
        <fullName evidence="1">Putative aminotransferase TAT2</fullName>
    </submittedName>
</protein>
<dbReference type="AlphaFoldDB" id="A0A314XY78"/>
<dbReference type="GO" id="GO:0008483">
    <property type="term" value="F:transaminase activity"/>
    <property type="evidence" value="ECO:0007669"/>
    <property type="project" value="UniProtKB-KW"/>
</dbReference>
<dbReference type="OrthoDB" id="1712692at2759"/>
<organism evidence="1 2">
    <name type="scientific">Prunus yedoensis var. nudiflora</name>
    <dbReference type="NCBI Taxonomy" id="2094558"/>
    <lineage>
        <taxon>Eukaryota</taxon>
        <taxon>Viridiplantae</taxon>
        <taxon>Streptophyta</taxon>
        <taxon>Embryophyta</taxon>
        <taxon>Tracheophyta</taxon>
        <taxon>Spermatophyta</taxon>
        <taxon>Magnoliopsida</taxon>
        <taxon>eudicotyledons</taxon>
        <taxon>Gunneridae</taxon>
        <taxon>Pentapetalae</taxon>
        <taxon>rosids</taxon>
        <taxon>fabids</taxon>
        <taxon>Rosales</taxon>
        <taxon>Rosaceae</taxon>
        <taxon>Amygdaloideae</taxon>
        <taxon>Amygdaleae</taxon>
        <taxon>Prunus</taxon>
    </lineage>
</organism>
<sequence>MENGLQQKWQFRGNEELNMAAISIREALAMLMKNVNNPDVLTPSQMPYSPSCSTLIVRRAVSLRQEATREW</sequence>
<name>A0A314XY78_PRUYE</name>
<comment type="caution">
    <text evidence="1">The sequence shown here is derived from an EMBL/GenBank/DDBJ whole genome shotgun (WGS) entry which is preliminary data.</text>
</comment>
<dbReference type="Proteomes" id="UP000250321">
    <property type="component" value="Unassembled WGS sequence"/>
</dbReference>
<evidence type="ECO:0000313" key="2">
    <source>
        <dbReference type="Proteomes" id="UP000250321"/>
    </source>
</evidence>
<proteinExistence type="predicted"/>
<dbReference type="EMBL" id="PJQY01002073">
    <property type="protein sequence ID" value="PQP96640.1"/>
    <property type="molecule type" value="Genomic_DNA"/>
</dbReference>